<evidence type="ECO:0000259" key="5">
    <source>
        <dbReference type="Pfam" id="PF02879"/>
    </source>
</evidence>
<keyword evidence="8" id="KW-1185">Reference proteome</keyword>
<evidence type="ECO:0000256" key="2">
    <source>
        <dbReference type="ARBA" id="ARBA00010231"/>
    </source>
</evidence>
<accession>A0ABV8TKH6</accession>
<name>A0ABV8TKH6_9ACTN</name>
<dbReference type="SUPFAM" id="SSF53738">
    <property type="entry name" value="Phosphoglucomutase, first 3 domains"/>
    <property type="match status" value="3"/>
</dbReference>
<reference evidence="8" key="1">
    <citation type="journal article" date="2019" name="Int. J. Syst. Evol. Microbiol.">
        <title>The Global Catalogue of Microorganisms (GCM) 10K type strain sequencing project: providing services to taxonomists for standard genome sequencing and annotation.</title>
        <authorList>
            <consortium name="The Broad Institute Genomics Platform"/>
            <consortium name="The Broad Institute Genome Sequencing Center for Infectious Disease"/>
            <person name="Wu L."/>
            <person name="Ma J."/>
        </authorList>
    </citation>
    <scope>NUCLEOTIDE SEQUENCE [LARGE SCALE GENOMIC DNA]</scope>
    <source>
        <strain evidence="8">PCU 347</strain>
    </source>
</reference>
<feature type="domain" description="Mannose-1-phosphate guanyltransferase C-terminal" evidence="6">
    <location>
        <begin position="266"/>
        <end position="369"/>
    </location>
</feature>
<dbReference type="InterPro" id="IPR029044">
    <property type="entry name" value="Nucleotide-diphossugar_trans"/>
</dbReference>
<dbReference type="SUPFAM" id="SSF55957">
    <property type="entry name" value="Phosphoglucomutase, C-terminal domain"/>
    <property type="match status" value="1"/>
</dbReference>
<dbReference type="SUPFAM" id="SSF53448">
    <property type="entry name" value="Nucleotide-diphospho-sugar transferases"/>
    <property type="match status" value="1"/>
</dbReference>
<dbReference type="InterPro" id="IPR016055">
    <property type="entry name" value="A-D-PHexomutase_a/b/a-I/II/III"/>
</dbReference>
<organism evidence="7 8">
    <name type="scientific">Streptomyces andamanensis</name>
    <dbReference type="NCBI Taxonomy" id="1565035"/>
    <lineage>
        <taxon>Bacteria</taxon>
        <taxon>Bacillati</taxon>
        <taxon>Actinomycetota</taxon>
        <taxon>Actinomycetes</taxon>
        <taxon>Kitasatosporales</taxon>
        <taxon>Streptomycetaceae</taxon>
        <taxon>Streptomyces</taxon>
    </lineage>
</organism>
<dbReference type="Pfam" id="PF02879">
    <property type="entry name" value="PGM_PMM_II"/>
    <property type="match status" value="1"/>
</dbReference>
<dbReference type="InterPro" id="IPR005835">
    <property type="entry name" value="NTP_transferase_dom"/>
</dbReference>
<proteinExistence type="inferred from homology"/>
<dbReference type="Gene3D" id="3.40.120.10">
    <property type="entry name" value="Alpha-D-Glucose-1,6-Bisphosphate, subunit A, domain 3"/>
    <property type="match status" value="3"/>
</dbReference>
<dbReference type="CDD" id="cd04181">
    <property type="entry name" value="NTP_transferase"/>
    <property type="match status" value="1"/>
</dbReference>
<dbReference type="RefSeq" id="WP_381742111.1">
    <property type="nucleotide sequence ID" value="NZ_JBHSDP010000024.1"/>
</dbReference>
<dbReference type="InterPro" id="IPR056729">
    <property type="entry name" value="GMPPB_C"/>
</dbReference>
<dbReference type="InterPro" id="IPR050486">
    <property type="entry name" value="Mannose-1P_guanyltransferase"/>
</dbReference>
<feature type="domain" description="Alpha-D-phosphohexomutase alpha/beta/alpha" evidence="5">
    <location>
        <begin position="532"/>
        <end position="632"/>
    </location>
</feature>
<dbReference type="Pfam" id="PF02878">
    <property type="entry name" value="PGM_PMM_I"/>
    <property type="match status" value="1"/>
</dbReference>
<feature type="domain" description="Alpha-D-phosphohexomutase alpha/beta/alpha" evidence="4">
    <location>
        <begin position="383"/>
        <end position="511"/>
    </location>
</feature>
<dbReference type="Gene3D" id="3.90.550.10">
    <property type="entry name" value="Spore Coat Polysaccharide Biosynthesis Protein SpsA, Chain A"/>
    <property type="match status" value="1"/>
</dbReference>
<dbReference type="InterPro" id="IPR011004">
    <property type="entry name" value="Trimer_LpxA-like_sf"/>
</dbReference>
<dbReference type="InterPro" id="IPR036900">
    <property type="entry name" value="A-D-PHexomutase_C_sf"/>
</dbReference>
<dbReference type="Pfam" id="PF25087">
    <property type="entry name" value="GMPPB_C"/>
    <property type="match status" value="1"/>
</dbReference>
<dbReference type="Proteomes" id="UP001595824">
    <property type="component" value="Unassembled WGS sequence"/>
</dbReference>
<evidence type="ECO:0000259" key="4">
    <source>
        <dbReference type="Pfam" id="PF02878"/>
    </source>
</evidence>
<dbReference type="Pfam" id="PF00483">
    <property type="entry name" value="NTP_transferase"/>
    <property type="match status" value="1"/>
</dbReference>
<dbReference type="SUPFAM" id="SSF51161">
    <property type="entry name" value="Trimeric LpxA-like enzymes"/>
    <property type="match status" value="1"/>
</dbReference>
<dbReference type="InterPro" id="IPR005844">
    <property type="entry name" value="A-D-PHexomutase_a/b/a-I"/>
</dbReference>
<comment type="caution">
    <text evidence="7">The sequence shown here is derived from an EMBL/GenBank/DDBJ whole genome shotgun (WGS) entry which is preliminary data.</text>
</comment>
<evidence type="ECO:0000313" key="8">
    <source>
        <dbReference type="Proteomes" id="UP001595824"/>
    </source>
</evidence>
<feature type="domain" description="Nucleotidyl transferase" evidence="3">
    <location>
        <begin position="2"/>
        <end position="233"/>
    </location>
</feature>
<comment type="similarity">
    <text evidence="1">Belongs to the transferase hexapeptide repeat family.</text>
</comment>
<evidence type="ECO:0000256" key="1">
    <source>
        <dbReference type="ARBA" id="ARBA00007274"/>
    </source>
</evidence>
<gene>
    <name evidence="7" type="ORF">ACFPC0_25055</name>
</gene>
<dbReference type="EMBL" id="JBHSDP010000024">
    <property type="protein sequence ID" value="MFC4330994.1"/>
    <property type="molecule type" value="Genomic_DNA"/>
</dbReference>
<sequence length="832" mass="87619">MKAVVMAGGEGTRLRPLTSSLPKPLLPVADRPVMEHVLRLLGRHGIDDVVVTVQFLATLVENHFGDGTDLGMRITYAHEDQPLGTAGSVRNAADALAGEPFVVISGDALTDIDLGAAIRSHQDNDALVTVVLTRVPDPLEFGITVLDEQGRVERFLEKPTWGQVFTDTVNTGIYIMRPDILDHVAPDTAVDWSGDVFPRLLAEGLPLYGYVADGYWEDIGSHDSYLKAQTDVLDGTVRTDPAGFALAPGILVGEGAEIHPDAVLTPPLHIGAYARIGEKAEIRGHSVVGRGAVVGAHSLLDAAVLHDNVYVGPGAALHAAVVGRGSDIMRGARLEPGVVVGDDCTIGEHAIIASGVRIYPSKTVEDAACVNTSVVRETRGQAQLFGRRGVEGILNVDITPELAVRLAAAYATTIKKGDVVALAADHSRGARALAHGVAAALQAAAVHVRDLETAPLPVLRQQTRLAAVGGIYVRTVPGEPDSVEILFLDQHGADVTEAAKRRLDRVYARQEYRRAFPGEIGTVTHPAGVLDTYADSLTEHLDRRRIAASGLRVVVDAAHGTTGRVLTELIGRLSLDALLTDAGPDETRPTETDGERADALARLGATVRAAGADLGVRLDPVGERLVLVDDRGEPVDDGRAVLIHASLAARHHGRGRIVLPVTVSRTAETLAARHGARVHRVGTSPAALAEAAAAPDMILAGDGHGGYIVPGGAAPLDAPAAFVHLVAHLAQSPHRLSELDAGIPQDHVLQREIATPWSVKGAVMRTMAESKGDHVLDTTLDGLRIVEPDGSWALVVPDAAQAVTRIWAEGATRADSQAVLDKWSARVAGVTG</sequence>
<comment type="similarity">
    <text evidence="2">Belongs to the phosphohexose mutase family.</text>
</comment>
<dbReference type="PANTHER" id="PTHR22572">
    <property type="entry name" value="SUGAR-1-PHOSPHATE GUANYL TRANSFERASE"/>
    <property type="match status" value="1"/>
</dbReference>
<evidence type="ECO:0000259" key="6">
    <source>
        <dbReference type="Pfam" id="PF25087"/>
    </source>
</evidence>
<dbReference type="InterPro" id="IPR005845">
    <property type="entry name" value="A-D-PHexomutase_a/b/a-II"/>
</dbReference>
<evidence type="ECO:0000259" key="3">
    <source>
        <dbReference type="Pfam" id="PF00483"/>
    </source>
</evidence>
<evidence type="ECO:0000313" key="7">
    <source>
        <dbReference type="EMBL" id="MFC4330994.1"/>
    </source>
</evidence>
<dbReference type="Gene3D" id="2.160.10.10">
    <property type="entry name" value="Hexapeptide repeat proteins"/>
    <property type="match status" value="1"/>
</dbReference>
<protein>
    <submittedName>
        <fullName evidence="7">Sugar phosphate nucleotidyltransferase</fullName>
    </submittedName>
</protein>